<evidence type="ECO:0000313" key="3">
    <source>
        <dbReference type="Proteomes" id="UP000235145"/>
    </source>
</evidence>
<feature type="region of interest" description="Disordered" evidence="1">
    <location>
        <begin position="27"/>
        <end position="81"/>
    </location>
</feature>
<evidence type="ECO:0000313" key="2">
    <source>
        <dbReference type="EMBL" id="KAJ0197859.1"/>
    </source>
</evidence>
<comment type="caution">
    <text evidence="2">The sequence shown here is derived from an EMBL/GenBank/DDBJ whole genome shotgun (WGS) entry which is preliminary data.</text>
</comment>
<proteinExistence type="predicted"/>
<dbReference type="Proteomes" id="UP000235145">
    <property type="component" value="Unassembled WGS sequence"/>
</dbReference>
<organism evidence="2 3">
    <name type="scientific">Lactuca sativa</name>
    <name type="common">Garden lettuce</name>
    <dbReference type="NCBI Taxonomy" id="4236"/>
    <lineage>
        <taxon>Eukaryota</taxon>
        <taxon>Viridiplantae</taxon>
        <taxon>Streptophyta</taxon>
        <taxon>Embryophyta</taxon>
        <taxon>Tracheophyta</taxon>
        <taxon>Spermatophyta</taxon>
        <taxon>Magnoliopsida</taxon>
        <taxon>eudicotyledons</taxon>
        <taxon>Gunneridae</taxon>
        <taxon>Pentapetalae</taxon>
        <taxon>asterids</taxon>
        <taxon>campanulids</taxon>
        <taxon>Asterales</taxon>
        <taxon>Asteraceae</taxon>
        <taxon>Cichorioideae</taxon>
        <taxon>Cichorieae</taxon>
        <taxon>Lactucinae</taxon>
        <taxon>Lactuca</taxon>
    </lineage>
</organism>
<sequence>MLKSDGVTVDDLIGFLLQEEARIEHDHTRHAQLLPSTTTPRSSATGSSVFTANRSSSRLSSTSNLRSSTSSNRTGDTRRRRPLCQLCNRQGHEAIDCWQRNNQMDYLSRRPNPRDSSSQANVAQTAPSTVLDPAWYFDTRATDYVTPDIHKLQLA</sequence>
<evidence type="ECO:0000256" key="1">
    <source>
        <dbReference type="SAM" id="MobiDB-lite"/>
    </source>
</evidence>
<accession>A0A9R1X468</accession>
<dbReference type="SUPFAM" id="SSF57756">
    <property type="entry name" value="Retrovirus zinc finger-like domains"/>
    <property type="match status" value="1"/>
</dbReference>
<dbReference type="AlphaFoldDB" id="A0A9R1X468"/>
<feature type="compositionally biased region" description="Polar residues" evidence="1">
    <location>
        <begin position="34"/>
        <end position="52"/>
    </location>
</feature>
<gene>
    <name evidence="2" type="ORF">LSAT_V11C700354480</name>
</gene>
<evidence type="ECO:0008006" key="4">
    <source>
        <dbReference type="Google" id="ProtNLM"/>
    </source>
</evidence>
<reference evidence="2 3" key="1">
    <citation type="journal article" date="2017" name="Nat. Commun.">
        <title>Genome assembly with in vitro proximity ligation data and whole-genome triplication in lettuce.</title>
        <authorList>
            <person name="Reyes-Chin-Wo S."/>
            <person name="Wang Z."/>
            <person name="Yang X."/>
            <person name="Kozik A."/>
            <person name="Arikit S."/>
            <person name="Song C."/>
            <person name="Xia L."/>
            <person name="Froenicke L."/>
            <person name="Lavelle D.O."/>
            <person name="Truco M.J."/>
            <person name="Xia R."/>
            <person name="Zhu S."/>
            <person name="Xu C."/>
            <person name="Xu H."/>
            <person name="Xu X."/>
            <person name="Cox K."/>
            <person name="Korf I."/>
            <person name="Meyers B.C."/>
            <person name="Michelmore R.W."/>
        </authorList>
    </citation>
    <scope>NUCLEOTIDE SEQUENCE [LARGE SCALE GENOMIC DNA]</scope>
    <source>
        <strain evidence="3">cv. Salinas</strain>
        <tissue evidence="2">Seedlings</tissue>
    </source>
</reference>
<dbReference type="GO" id="GO:0003676">
    <property type="term" value="F:nucleic acid binding"/>
    <property type="evidence" value="ECO:0007669"/>
    <property type="project" value="InterPro"/>
</dbReference>
<dbReference type="InterPro" id="IPR036875">
    <property type="entry name" value="Znf_CCHC_sf"/>
</dbReference>
<feature type="compositionally biased region" description="Low complexity" evidence="1">
    <location>
        <begin position="53"/>
        <end position="74"/>
    </location>
</feature>
<protein>
    <recommendedName>
        <fullName evidence="4">CCHC-type domain-containing protein</fullName>
    </recommendedName>
</protein>
<dbReference type="GO" id="GO:0008270">
    <property type="term" value="F:zinc ion binding"/>
    <property type="evidence" value="ECO:0007669"/>
    <property type="project" value="InterPro"/>
</dbReference>
<dbReference type="EMBL" id="NBSK02000007">
    <property type="protein sequence ID" value="KAJ0197859.1"/>
    <property type="molecule type" value="Genomic_DNA"/>
</dbReference>
<keyword evidence="3" id="KW-1185">Reference proteome</keyword>
<name>A0A9R1X468_LACSA</name>